<organism evidence="2">
    <name type="scientific">Edafosvirus sp</name>
    <dbReference type="NCBI Taxonomy" id="2487765"/>
    <lineage>
        <taxon>Viruses</taxon>
        <taxon>Varidnaviria</taxon>
        <taxon>Bamfordvirae</taxon>
        <taxon>Nucleocytoviricota</taxon>
        <taxon>Megaviricetes</taxon>
        <taxon>Imitervirales</taxon>
        <taxon>Mimiviridae</taxon>
        <taxon>Klosneuvirinae</taxon>
    </lineage>
</organism>
<name>A0A3G4ZVE4_9VIRU</name>
<dbReference type="PROSITE" id="PS50040">
    <property type="entry name" value="EF1G_C"/>
    <property type="match status" value="1"/>
</dbReference>
<sequence length="174" mass="20204">MTDNDIDADVVEVKVKNPLDGLPKSPMILDTCKKLFFDHKKLDTLNTFFDEFIKNFDSVGYSIYTANFKYNDDFSGRPSFVNNNSINGYIQNLDTAHKYAFGSFVLLKNDESTYELKSLWILRGDQPIKEVMKDFIDYNDWTKINPHKITNELNDYFNASHIDGKEVTIRAIYV</sequence>
<dbReference type="EMBL" id="MK072106">
    <property type="protein sequence ID" value="AYV78867.1"/>
    <property type="molecule type" value="Genomic_DNA"/>
</dbReference>
<dbReference type="SUPFAM" id="SSF89942">
    <property type="entry name" value="eEF1-gamma domain"/>
    <property type="match status" value="1"/>
</dbReference>
<proteinExistence type="predicted"/>
<gene>
    <name evidence="2" type="ORF">Edafosvirus41_3</name>
</gene>
<dbReference type="InterPro" id="IPR036433">
    <property type="entry name" value="EF1B_G_C_sf"/>
</dbReference>
<accession>A0A3G4ZVE4</accession>
<dbReference type="Pfam" id="PF00647">
    <property type="entry name" value="EF1G"/>
    <property type="match status" value="1"/>
</dbReference>
<evidence type="ECO:0000313" key="2">
    <source>
        <dbReference type="EMBL" id="AYV78867.1"/>
    </source>
</evidence>
<protein>
    <recommendedName>
        <fullName evidence="1">EF-1-gamma C-terminal domain-containing protein</fullName>
    </recommendedName>
</protein>
<dbReference type="PANTHER" id="PTHR43986:SF1">
    <property type="entry name" value="ELONGATION FACTOR 1-GAMMA"/>
    <property type="match status" value="1"/>
</dbReference>
<dbReference type="InterPro" id="IPR050802">
    <property type="entry name" value="EF-GSTs"/>
</dbReference>
<evidence type="ECO:0000259" key="1">
    <source>
        <dbReference type="PROSITE" id="PS50040"/>
    </source>
</evidence>
<dbReference type="InterPro" id="IPR001662">
    <property type="entry name" value="EF1B_G_C"/>
</dbReference>
<dbReference type="Gene3D" id="3.30.70.1010">
    <property type="entry name" value="Translation elongation factor EF1B, gamma chain, conserved domain"/>
    <property type="match status" value="1"/>
</dbReference>
<dbReference type="SMART" id="SM01183">
    <property type="entry name" value="EF1G"/>
    <property type="match status" value="1"/>
</dbReference>
<dbReference type="PANTHER" id="PTHR43986">
    <property type="entry name" value="ELONGATION FACTOR 1-GAMMA"/>
    <property type="match status" value="1"/>
</dbReference>
<feature type="domain" description="EF-1-gamma C-terminal" evidence="1">
    <location>
        <begin position="15"/>
        <end position="174"/>
    </location>
</feature>
<reference evidence="2" key="1">
    <citation type="submission" date="2018-10" db="EMBL/GenBank/DDBJ databases">
        <title>Hidden diversity of soil giant viruses.</title>
        <authorList>
            <person name="Schulz F."/>
            <person name="Alteio L."/>
            <person name="Goudeau D."/>
            <person name="Ryan E.M."/>
            <person name="Malmstrom R.R."/>
            <person name="Blanchard J."/>
            <person name="Woyke T."/>
        </authorList>
    </citation>
    <scope>NUCLEOTIDE SEQUENCE</scope>
    <source>
        <strain evidence="2">EDV1</strain>
    </source>
</reference>